<dbReference type="RefSeq" id="WP_016765795.1">
    <property type="nucleotide sequence ID" value="NZ_BCVB01000009.1"/>
</dbReference>
<dbReference type="GO" id="GO:0004604">
    <property type="term" value="F:phosphoadenylyl-sulfate reductase (thioredoxin) activity"/>
    <property type="evidence" value="ECO:0007669"/>
    <property type="project" value="UniProtKB-UniRule"/>
</dbReference>
<dbReference type="InterPro" id="IPR011798">
    <property type="entry name" value="APS_reductase"/>
</dbReference>
<dbReference type="GO" id="GO:0046872">
    <property type="term" value="F:metal ion binding"/>
    <property type="evidence" value="ECO:0007669"/>
    <property type="project" value="UniProtKB-KW"/>
</dbReference>
<dbReference type="SUPFAM" id="SSF52402">
    <property type="entry name" value="Adenine nucleotide alpha hydrolases-like"/>
    <property type="match status" value="1"/>
</dbReference>
<dbReference type="GeneID" id="93645387"/>
<keyword evidence="4 12" id="KW-0408">Iron</keyword>
<evidence type="ECO:0000256" key="1">
    <source>
        <dbReference type="ARBA" id="ARBA00009732"/>
    </source>
</evidence>
<dbReference type="GO" id="GO:0051539">
    <property type="term" value="F:4 iron, 4 sulfur cluster binding"/>
    <property type="evidence" value="ECO:0007669"/>
    <property type="project" value="UniProtKB-UniRule"/>
</dbReference>
<keyword evidence="2 12" id="KW-0963">Cytoplasm</keyword>
<dbReference type="GO" id="GO:0070814">
    <property type="term" value="P:hydrogen sulfide biosynthetic process"/>
    <property type="evidence" value="ECO:0007669"/>
    <property type="project" value="UniProtKB-UniRule"/>
</dbReference>
<dbReference type="GO" id="GO:0019344">
    <property type="term" value="P:cysteine biosynthetic process"/>
    <property type="evidence" value="ECO:0007669"/>
    <property type="project" value="InterPro"/>
</dbReference>
<dbReference type="InterPro" id="IPR002500">
    <property type="entry name" value="PAPS_reduct_dom"/>
</dbReference>
<evidence type="ECO:0000256" key="2">
    <source>
        <dbReference type="ARBA" id="ARBA00022490"/>
    </source>
</evidence>
<feature type="binding site" evidence="12">
    <location>
        <position position="206"/>
    </location>
    <ligand>
        <name>[4Fe-4S] cluster</name>
        <dbReference type="ChEBI" id="CHEBI:49883"/>
    </ligand>
</feature>
<evidence type="ECO:0000259" key="13">
    <source>
        <dbReference type="Pfam" id="PF01507"/>
    </source>
</evidence>
<evidence type="ECO:0000256" key="3">
    <source>
        <dbReference type="ARBA" id="ARBA00023002"/>
    </source>
</evidence>
<dbReference type="CDD" id="cd23945">
    <property type="entry name" value="PAPS_reductase"/>
    <property type="match status" value="1"/>
</dbReference>
<evidence type="ECO:0000256" key="7">
    <source>
        <dbReference type="ARBA" id="ARBA00024327"/>
    </source>
</evidence>
<dbReference type="Proteomes" id="UP000031829">
    <property type="component" value="Chromosome"/>
</dbReference>
<dbReference type="NCBIfam" id="TIGR00434">
    <property type="entry name" value="cysH"/>
    <property type="match status" value="1"/>
</dbReference>
<keyword evidence="3 12" id="KW-0560">Oxidoreductase</keyword>
<dbReference type="EMBL" id="CP009920">
    <property type="protein sequence ID" value="AJI20484.1"/>
    <property type="molecule type" value="Genomic_DNA"/>
</dbReference>
<comment type="subcellular location">
    <subcellularLocation>
        <location evidence="12">Cytoplasm</location>
    </subcellularLocation>
</comment>
<evidence type="ECO:0000313" key="14">
    <source>
        <dbReference type="EMBL" id="AJI20484.1"/>
    </source>
</evidence>
<proteinExistence type="inferred from homology"/>
<evidence type="ECO:0000256" key="6">
    <source>
        <dbReference type="ARBA" id="ARBA00024298"/>
    </source>
</evidence>
<keyword evidence="12" id="KW-0479">Metal-binding</keyword>
<dbReference type="InterPro" id="IPR014729">
    <property type="entry name" value="Rossmann-like_a/b/a_fold"/>
</dbReference>
<dbReference type="Pfam" id="PF01507">
    <property type="entry name" value="PAPS_reduct"/>
    <property type="match status" value="1"/>
</dbReference>
<comment type="function">
    <text evidence="6 12">Catalyzes the formation of sulfite from adenosine 5'-phosphosulfate (APS) using thioredoxin as an electron donor.</text>
</comment>
<evidence type="ECO:0000256" key="8">
    <source>
        <dbReference type="ARBA" id="ARBA00024386"/>
    </source>
</evidence>
<evidence type="ECO:0000256" key="10">
    <source>
        <dbReference type="ARBA" id="ARBA00030894"/>
    </source>
</evidence>
<evidence type="ECO:0000256" key="11">
    <source>
        <dbReference type="ARBA" id="ARBA00032041"/>
    </source>
</evidence>
<dbReference type="EC" id="1.8.4.10" evidence="8 12"/>
<accession>A0A0B6AL26</accession>
<dbReference type="HAMAP" id="MF_00063">
    <property type="entry name" value="CysH"/>
    <property type="match status" value="1"/>
</dbReference>
<protein>
    <recommendedName>
        <fullName evidence="9 12">Adenosine 5'-phosphosulfate reductase</fullName>
        <shortName evidence="12">APS reductase</shortName>
        <ecNumber evidence="8 12">1.8.4.10</ecNumber>
    </recommendedName>
    <alternativeName>
        <fullName evidence="11 12">5'-adenylylsulfate reductase</fullName>
    </alternativeName>
    <alternativeName>
        <fullName evidence="10 12">Thioredoxin-dependent 5'-adenylylsulfate reductase</fullName>
    </alternativeName>
</protein>
<evidence type="ECO:0000256" key="4">
    <source>
        <dbReference type="ARBA" id="ARBA00023004"/>
    </source>
</evidence>
<organism evidence="14 15">
    <name type="scientific">Priestia megaterium (strain ATCC 14581 / DSM 32 / CCUG 1817 / JCM 2506 / NBRC 15308 / NCIMB 9376 / NCTC 10342 / NRRL B-14308 / VKM B-512 / Ford 19)</name>
    <name type="common">Bacillus megaterium</name>
    <dbReference type="NCBI Taxonomy" id="1348623"/>
    <lineage>
        <taxon>Bacteria</taxon>
        <taxon>Bacillati</taxon>
        <taxon>Bacillota</taxon>
        <taxon>Bacilli</taxon>
        <taxon>Bacillales</taxon>
        <taxon>Bacillaceae</taxon>
        <taxon>Priestia</taxon>
    </lineage>
</organism>
<dbReference type="GO" id="GO:0019379">
    <property type="term" value="P:sulfate assimilation, phosphoadenylyl sulfate reduction by phosphoadenylyl-sulfate reductase (thioredoxin)"/>
    <property type="evidence" value="ECO:0007669"/>
    <property type="project" value="UniProtKB-UniRule"/>
</dbReference>
<feature type="active site" description="Nucleophile; cysteine thiosulfonate intermediate" evidence="12">
    <location>
        <position position="232"/>
    </location>
</feature>
<dbReference type="NCBIfam" id="NF002537">
    <property type="entry name" value="PRK02090.1"/>
    <property type="match status" value="1"/>
</dbReference>
<comment type="similarity">
    <text evidence="1 12">Belongs to the PAPS reductase family. CysH subfamily.</text>
</comment>
<comment type="catalytic activity">
    <reaction evidence="12">
        <text>[thioredoxin]-disulfide + sulfite + AMP + 2 H(+) = adenosine 5'-phosphosulfate + [thioredoxin]-dithiol</text>
        <dbReference type="Rhea" id="RHEA:21976"/>
        <dbReference type="Rhea" id="RHEA-COMP:10698"/>
        <dbReference type="Rhea" id="RHEA-COMP:10700"/>
        <dbReference type="ChEBI" id="CHEBI:15378"/>
        <dbReference type="ChEBI" id="CHEBI:17359"/>
        <dbReference type="ChEBI" id="CHEBI:29950"/>
        <dbReference type="ChEBI" id="CHEBI:50058"/>
        <dbReference type="ChEBI" id="CHEBI:58243"/>
        <dbReference type="ChEBI" id="CHEBI:456215"/>
        <dbReference type="EC" id="1.8.4.10"/>
    </reaction>
</comment>
<evidence type="ECO:0000313" key="15">
    <source>
        <dbReference type="Proteomes" id="UP000031829"/>
    </source>
</evidence>
<dbReference type="GO" id="GO:0005737">
    <property type="term" value="C:cytoplasm"/>
    <property type="evidence" value="ECO:0007669"/>
    <property type="project" value="UniProtKB-SubCell"/>
</dbReference>
<evidence type="ECO:0000256" key="12">
    <source>
        <dbReference type="HAMAP-Rule" id="MF_00063"/>
    </source>
</evidence>
<dbReference type="PANTHER" id="PTHR46509">
    <property type="entry name" value="PHOSPHOADENOSINE PHOSPHOSULFATE REDUCTASE"/>
    <property type="match status" value="1"/>
</dbReference>
<dbReference type="GO" id="GO:0043866">
    <property type="term" value="F:adenylyl-sulfate reductase (thioredoxin) activity"/>
    <property type="evidence" value="ECO:0007669"/>
    <property type="project" value="UniProtKB-EC"/>
</dbReference>
<sequence length="237" mass="27531">MADLYTYENWSDTFPEFDSEDETKGALSALQWAYDTYGDSIIYASSFGIEGIVLIDLISKVKKDAEIVFLDTGVHFKETYEVIDAIKERFPDLRIRMKKPDLTLAEQAEKHGDELWKSQPNLCCQIRKIIPLRESLAPYDAWISGLRREQSESRANTNYFNKDEKFKKVKVCPLIHWSWKEVWRYVYKHDLPYNKLHDQGYPSIGCEPCTAPAYNVDDLRSGRWAGTQKVECGLHES</sequence>
<feature type="domain" description="Phosphoadenosine phosphosulphate reductase" evidence="13">
    <location>
        <begin position="41"/>
        <end position="212"/>
    </location>
</feature>
<dbReference type="InterPro" id="IPR004511">
    <property type="entry name" value="PAPS/APS_Rdtase"/>
</dbReference>
<comment type="pathway">
    <text evidence="7 12">Sulfur metabolism; hydrogen sulfide biosynthesis; sulfite from sulfate.</text>
</comment>
<gene>
    <name evidence="12" type="primary">cysH</name>
    <name evidence="14" type="ORF">BG04_1920</name>
</gene>
<dbReference type="KEGG" id="bmeg:BG04_1920"/>
<dbReference type="HOGENOM" id="CLU_044089_2_1_9"/>
<dbReference type="NCBIfam" id="TIGR02055">
    <property type="entry name" value="APS_reductase"/>
    <property type="match status" value="1"/>
</dbReference>
<keyword evidence="5 12" id="KW-0411">Iron-sulfur</keyword>
<dbReference type="PANTHER" id="PTHR46509:SF1">
    <property type="entry name" value="PHOSPHOADENOSINE PHOSPHOSULFATE REDUCTASE"/>
    <property type="match status" value="1"/>
</dbReference>
<dbReference type="PIRSF" id="PIRSF000857">
    <property type="entry name" value="PAPS_reductase"/>
    <property type="match status" value="1"/>
</dbReference>
<feature type="binding site" evidence="12">
    <location>
        <position position="124"/>
    </location>
    <ligand>
        <name>[4Fe-4S] cluster</name>
        <dbReference type="ChEBI" id="CHEBI:49883"/>
    </ligand>
</feature>
<evidence type="ECO:0000256" key="9">
    <source>
        <dbReference type="ARBA" id="ARBA00029514"/>
    </source>
</evidence>
<evidence type="ECO:0000256" key="5">
    <source>
        <dbReference type="ARBA" id="ARBA00023014"/>
    </source>
</evidence>
<name>A0A0B6AL26_PRIM2</name>
<dbReference type="FunFam" id="3.40.50.620:FF:000095">
    <property type="entry name" value="Phosphoadenosine phosphosulfate reductase"/>
    <property type="match status" value="1"/>
</dbReference>
<feature type="binding site" evidence="12">
    <location>
        <position position="123"/>
    </location>
    <ligand>
        <name>[4Fe-4S] cluster</name>
        <dbReference type="ChEBI" id="CHEBI:49883"/>
    </ligand>
</feature>
<reference evidence="14 15" key="1">
    <citation type="journal article" date="2015" name="Genome Announc.">
        <title>Complete genome sequences for 35 biothreat assay-relevant bacillus species.</title>
        <authorList>
            <person name="Johnson S.L."/>
            <person name="Daligault H.E."/>
            <person name="Davenport K.W."/>
            <person name="Jaissle J."/>
            <person name="Frey K.G."/>
            <person name="Ladner J.T."/>
            <person name="Broomall S.M."/>
            <person name="Bishop-Lilly K.A."/>
            <person name="Bruce D.C."/>
            <person name="Gibbons H.S."/>
            <person name="Coyne S.R."/>
            <person name="Lo C.C."/>
            <person name="Meincke L."/>
            <person name="Munk A.C."/>
            <person name="Koroleva G.I."/>
            <person name="Rosenzweig C.N."/>
            <person name="Palacios G.F."/>
            <person name="Redden C.L."/>
            <person name="Minogue T.D."/>
            <person name="Chain P.S."/>
        </authorList>
    </citation>
    <scope>NUCLEOTIDE SEQUENCE [LARGE SCALE GENOMIC DNA]</scope>
    <source>
        <strain evidence="15">ATCC 14581 / DSM 32 / JCM 2506 / NBRC 15308 / NCIMB 9376 / NCTC 10342 / NRRL B-14308 / VKM B-512</strain>
    </source>
</reference>
<feature type="binding site" evidence="12">
    <location>
        <position position="209"/>
    </location>
    <ligand>
        <name>[4Fe-4S] cluster</name>
        <dbReference type="ChEBI" id="CHEBI:49883"/>
    </ligand>
</feature>
<dbReference type="AlphaFoldDB" id="A0A0B6AL26"/>
<dbReference type="Gene3D" id="3.40.50.620">
    <property type="entry name" value="HUPs"/>
    <property type="match status" value="1"/>
</dbReference>
<comment type="cofactor">
    <cofactor evidence="12">
        <name>[4Fe-4S] cluster</name>
        <dbReference type="ChEBI" id="CHEBI:49883"/>
    </cofactor>
    <text evidence="12">Binds 1 [4Fe-4S] cluster per subunit.</text>
</comment>